<keyword evidence="2 3" id="KW-0813">Transport</keyword>
<keyword evidence="3" id="KW-1003">Cell membrane</keyword>
<reference evidence="7" key="1">
    <citation type="journal article" date="2020" name="mSystems">
        <title>Genome- and Community-Level Interaction Insights into Carbon Utilization and Element Cycling Functions of Hydrothermarchaeota in Hydrothermal Sediment.</title>
        <authorList>
            <person name="Zhou Z."/>
            <person name="Liu Y."/>
            <person name="Xu W."/>
            <person name="Pan J."/>
            <person name="Luo Z.H."/>
            <person name="Li M."/>
        </authorList>
    </citation>
    <scope>NUCLEOTIDE SEQUENCE [LARGE SCALE GENOMIC DNA]</scope>
    <source>
        <strain evidence="7">HyVt-483</strain>
    </source>
</reference>
<evidence type="ECO:0000259" key="6">
    <source>
        <dbReference type="Pfam" id="PF00329"/>
    </source>
</evidence>
<dbReference type="HAMAP" id="MF_01357">
    <property type="entry name" value="NDH1_NuoC"/>
    <property type="match status" value="1"/>
</dbReference>
<dbReference type="GO" id="GO:0048038">
    <property type="term" value="F:quinone binding"/>
    <property type="evidence" value="ECO:0007669"/>
    <property type="project" value="UniProtKB-KW"/>
</dbReference>
<evidence type="ECO:0000256" key="5">
    <source>
        <dbReference type="RuleBase" id="RU003582"/>
    </source>
</evidence>
<accession>A0A7C3H290</accession>
<dbReference type="InterPro" id="IPR037232">
    <property type="entry name" value="NADH_quin_OxRdtase_su_C/D-like"/>
</dbReference>
<keyword evidence="3" id="KW-0472">Membrane</keyword>
<proteinExistence type="inferred from homology"/>
<comment type="caution">
    <text evidence="7">The sequence shown here is derived from an EMBL/GenBank/DDBJ whole genome shotgun (WGS) entry which is preliminary data.</text>
</comment>
<dbReference type="NCBIfam" id="TIGR01961">
    <property type="entry name" value="NuoC_fam"/>
    <property type="match status" value="1"/>
</dbReference>
<sequence>MVMSVVEILKEKFGAAILGEETTADQLGIYVSREVLPQVMRFLHDELDFKHLADLCGVDYLGWKGKRKKAERFEVVYNLYSLSRRELIRIKVPIPESDPRVPSVTSIWRVANWFERECYDLLGIRFEGHPDLRRLLMPENWSGHPLRKDYPLEPEEEWKDYAELREKARELSRYEWGDRRVRGG</sequence>
<dbReference type="Pfam" id="PF00329">
    <property type="entry name" value="Complex1_30kDa"/>
    <property type="match status" value="1"/>
</dbReference>
<dbReference type="InterPro" id="IPR001268">
    <property type="entry name" value="NADH_UbQ_OxRdtase_30kDa_su"/>
</dbReference>
<dbReference type="Proteomes" id="UP000886043">
    <property type="component" value="Unassembled WGS sequence"/>
</dbReference>
<dbReference type="PANTHER" id="PTHR10884">
    <property type="entry name" value="NADH DEHYDROGENASE UBIQUINONE IRON-SULFUR PROTEIN 3"/>
    <property type="match status" value="1"/>
</dbReference>
<dbReference type="InterPro" id="IPR010218">
    <property type="entry name" value="NADH_DH_suC"/>
</dbReference>
<comment type="subcellular location">
    <subcellularLocation>
        <location evidence="3">Cell membrane</location>
        <topology evidence="3">Peripheral membrane protein</topology>
        <orientation evidence="3">Cytoplasmic side</orientation>
    </subcellularLocation>
</comment>
<dbReference type="Gene3D" id="3.30.460.80">
    <property type="entry name" value="NADH:ubiquinone oxidoreductase, 30kDa subunit"/>
    <property type="match status" value="1"/>
</dbReference>
<protein>
    <recommendedName>
        <fullName evidence="3">NADH-quinone oxidoreductase subunit C</fullName>
        <ecNumber evidence="3">7.1.1.-</ecNumber>
    </recommendedName>
    <alternativeName>
        <fullName evidence="3">NADH dehydrogenase I subunit C</fullName>
    </alternativeName>
    <alternativeName>
        <fullName evidence="3">NDH-1 subunit C</fullName>
    </alternativeName>
</protein>
<dbReference type="InterPro" id="IPR020396">
    <property type="entry name" value="NADH_UbQ_OxRdtase_CS"/>
</dbReference>
<comment type="function">
    <text evidence="3">NDH-1 shuttles electrons from NADH, via FMN and iron-sulfur (Fe-S) centers, to quinones in the respiratory chain. The immediate electron acceptor for the enzyme in this species is believed to be ubiquinone. Couples the redox reaction to proton translocation (for every two electrons transferred, four hydrogen ions are translocated across the cytoplasmic membrane), and thus conserves the redox energy in a proton gradient.</text>
</comment>
<evidence type="ECO:0000313" key="7">
    <source>
        <dbReference type="EMBL" id="HFC98706.1"/>
    </source>
</evidence>
<comment type="subunit">
    <text evidence="3">NDH-1 is composed of 14 different subunits. Subunits NuoB, C, D, E, F, and G constitute the peripheral sector of the complex.</text>
</comment>
<dbReference type="PROSITE" id="PS00542">
    <property type="entry name" value="COMPLEX1_30K"/>
    <property type="match status" value="1"/>
</dbReference>
<dbReference type="SUPFAM" id="SSF143243">
    <property type="entry name" value="Nqo5-like"/>
    <property type="match status" value="1"/>
</dbReference>
<evidence type="ECO:0000256" key="3">
    <source>
        <dbReference type="HAMAP-Rule" id="MF_01357"/>
    </source>
</evidence>
<keyword evidence="3 4" id="KW-1278">Translocase</keyword>
<gene>
    <name evidence="3" type="primary">nuoC</name>
    <name evidence="7" type="ORF">ENJ40_09690</name>
</gene>
<dbReference type="PANTHER" id="PTHR10884:SF14">
    <property type="entry name" value="NADH DEHYDROGENASE [UBIQUINONE] IRON-SULFUR PROTEIN 3, MITOCHONDRIAL"/>
    <property type="match status" value="1"/>
</dbReference>
<organism evidence="7">
    <name type="scientific">Thermosulfurimonas dismutans</name>
    <dbReference type="NCBI Taxonomy" id="999894"/>
    <lineage>
        <taxon>Bacteria</taxon>
        <taxon>Pseudomonadati</taxon>
        <taxon>Thermodesulfobacteriota</taxon>
        <taxon>Thermodesulfobacteria</taxon>
        <taxon>Thermodesulfobacteriales</taxon>
        <taxon>Thermodesulfobacteriaceae</taxon>
        <taxon>Thermosulfurimonas</taxon>
    </lineage>
</organism>
<dbReference type="GO" id="GO:0008137">
    <property type="term" value="F:NADH dehydrogenase (ubiquinone) activity"/>
    <property type="evidence" value="ECO:0007669"/>
    <property type="project" value="InterPro"/>
</dbReference>
<dbReference type="GO" id="GO:0050136">
    <property type="term" value="F:NADH dehydrogenase (quinone) (non-electrogenic) activity"/>
    <property type="evidence" value="ECO:0007669"/>
    <property type="project" value="UniProtKB-UniRule"/>
</dbReference>
<evidence type="ECO:0000256" key="1">
    <source>
        <dbReference type="ARBA" id="ARBA00007569"/>
    </source>
</evidence>
<keyword evidence="3 4" id="KW-0520">NAD</keyword>
<evidence type="ECO:0000256" key="4">
    <source>
        <dbReference type="RuleBase" id="RU003456"/>
    </source>
</evidence>
<comment type="similarity">
    <text evidence="1 3 4">Belongs to the complex I 30 kDa subunit family.</text>
</comment>
<keyword evidence="3" id="KW-0830">Ubiquinone</keyword>
<dbReference type="EC" id="7.1.1.-" evidence="3"/>
<feature type="domain" description="NADH:ubiquinone oxidoreductase 30kDa subunit" evidence="6">
    <location>
        <begin position="29"/>
        <end position="155"/>
    </location>
</feature>
<keyword evidence="3 5" id="KW-0874">Quinone</keyword>
<name>A0A7C3H290_9BACT</name>
<comment type="catalytic activity">
    <reaction evidence="3 5">
        <text>a quinone + NADH + 5 H(+)(in) = a quinol + NAD(+) + 4 H(+)(out)</text>
        <dbReference type="Rhea" id="RHEA:57888"/>
        <dbReference type="ChEBI" id="CHEBI:15378"/>
        <dbReference type="ChEBI" id="CHEBI:24646"/>
        <dbReference type="ChEBI" id="CHEBI:57540"/>
        <dbReference type="ChEBI" id="CHEBI:57945"/>
        <dbReference type="ChEBI" id="CHEBI:132124"/>
    </reaction>
</comment>
<dbReference type="EMBL" id="DRMH01000133">
    <property type="protein sequence ID" value="HFC98706.1"/>
    <property type="molecule type" value="Genomic_DNA"/>
</dbReference>
<dbReference type="AlphaFoldDB" id="A0A7C3H290"/>
<evidence type="ECO:0000256" key="2">
    <source>
        <dbReference type="ARBA" id="ARBA00022448"/>
    </source>
</evidence>
<dbReference type="GO" id="GO:0005886">
    <property type="term" value="C:plasma membrane"/>
    <property type="evidence" value="ECO:0007669"/>
    <property type="project" value="UniProtKB-SubCell"/>
</dbReference>